<feature type="transmembrane region" description="Helical" evidence="1">
    <location>
        <begin position="7"/>
        <end position="26"/>
    </location>
</feature>
<sequence length="98" mass="11393">MKKNNIIYRLFLPIFLIFLISGFIFFIPPVNLPVILLLILLISIFSYFLLKIFLPKKIVLSTTVFVLIFLILSSLKLLDLMNFILLLSLFIGIFTLLK</sequence>
<name>A0A1F7IHB3_9BACT</name>
<evidence type="ECO:0000313" key="2">
    <source>
        <dbReference type="EMBL" id="OGK42738.1"/>
    </source>
</evidence>
<comment type="caution">
    <text evidence="2">The sequence shown here is derived from an EMBL/GenBank/DDBJ whole genome shotgun (WGS) entry which is preliminary data.</text>
</comment>
<dbReference type="STRING" id="1802055.A3A74_00805"/>
<proteinExistence type="predicted"/>
<dbReference type="EMBL" id="MGAF01000004">
    <property type="protein sequence ID" value="OGK42738.1"/>
    <property type="molecule type" value="Genomic_DNA"/>
</dbReference>
<dbReference type="Proteomes" id="UP000179270">
    <property type="component" value="Unassembled WGS sequence"/>
</dbReference>
<accession>A0A1F7IHB3</accession>
<gene>
    <name evidence="2" type="ORF">A3A74_00805</name>
</gene>
<reference evidence="2 3" key="1">
    <citation type="journal article" date="2016" name="Nat. Commun.">
        <title>Thousands of microbial genomes shed light on interconnected biogeochemical processes in an aquifer system.</title>
        <authorList>
            <person name="Anantharaman K."/>
            <person name="Brown C.T."/>
            <person name="Hug L.A."/>
            <person name="Sharon I."/>
            <person name="Castelle C.J."/>
            <person name="Probst A.J."/>
            <person name="Thomas B.C."/>
            <person name="Singh A."/>
            <person name="Wilkins M.J."/>
            <person name="Karaoz U."/>
            <person name="Brodie E.L."/>
            <person name="Williams K.H."/>
            <person name="Hubbard S.S."/>
            <person name="Banfield J.F."/>
        </authorList>
    </citation>
    <scope>NUCLEOTIDE SEQUENCE [LARGE SCALE GENOMIC DNA]</scope>
</reference>
<dbReference type="AlphaFoldDB" id="A0A1F7IHB3"/>
<organism evidence="2 3">
    <name type="scientific">Candidatus Roizmanbacteria bacterium RIFCSPLOWO2_01_FULL_35_13</name>
    <dbReference type="NCBI Taxonomy" id="1802055"/>
    <lineage>
        <taxon>Bacteria</taxon>
        <taxon>Candidatus Roizmaniibacteriota</taxon>
    </lineage>
</organism>
<protein>
    <submittedName>
        <fullName evidence="2">Uncharacterized protein</fullName>
    </submittedName>
</protein>
<keyword evidence="1" id="KW-0472">Membrane</keyword>
<feature type="transmembrane region" description="Helical" evidence="1">
    <location>
        <begin position="57"/>
        <end position="74"/>
    </location>
</feature>
<feature type="transmembrane region" description="Helical" evidence="1">
    <location>
        <begin position="32"/>
        <end position="50"/>
    </location>
</feature>
<keyword evidence="1" id="KW-0812">Transmembrane</keyword>
<keyword evidence="1" id="KW-1133">Transmembrane helix</keyword>
<evidence type="ECO:0000256" key="1">
    <source>
        <dbReference type="SAM" id="Phobius"/>
    </source>
</evidence>
<feature type="transmembrane region" description="Helical" evidence="1">
    <location>
        <begin position="80"/>
        <end position="97"/>
    </location>
</feature>
<evidence type="ECO:0000313" key="3">
    <source>
        <dbReference type="Proteomes" id="UP000179270"/>
    </source>
</evidence>